<dbReference type="Gene3D" id="6.10.340.10">
    <property type="match status" value="1"/>
</dbReference>
<accession>A0A1W2EJ79</accession>
<evidence type="ECO:0000256" key="4">
    <source>
        <dbReference type="ARBA" id="ARBA00022519"/>
    </source>
</evidence>
<keyword evidence="6 11" id="KW-1133">Transmembrane helix</keyword>
<dbReference type="GO" id="GO:0005886">
    <property type="term" value="C:plasma membrane"/>
    <property type="evidence" value="ECO:0007669"/>
    <property type="project" value="UniProtKB-SubCell"/>
</dbReference>
<sequence>MKSGNWGLKVKFIVALLAVGVIPFLILGIVSHGTAVDALSEQAFKQYKSIRDLKKSQIEFFFSDRMGDVDMLARTPYVIEALKAMKLSYNLEGGRSGGGFKGLGNGRFDAPGTYRAVHDRYYDLLDYHMKHHGYYDIFFMDADQGDILFTVIKNADFGQQVTASLRDAWQAAVKGDVTVSDTRLYAPSGNIPAQFVAAPVKENGQTVGVLAIQISIESITDIMSERTGMGTYGEVFLVGPDKLMRSNSFLDPENRSVMASFTHPQQGKVDTHIVQEALAGKTGEMMTVDYNGDDVLSAYTHFEVGGTTWAVIAEIHKEEALAAVSSLRKIMVIIAVVGMVFIVIFAFYFAGTITRPIQMGTAFAQEMAKGDFTQTLDIHRKDEIGVLAGALNEMVTTLRTLFKELAQGAVTLSSSSTELSAISTQMTSGSEQTSIRSSGVASAAEEMSANMTSVAAATEQASTNMNMVAAASEQMTATISEIAESAEKARGITHTAVNEAKEASDTVDRLGHAAKEIGKVTESITEISEQTNLLALNATIEAARAGDAGKGFAVVANEIKELAKQAAQASDEIKKRINGIQDSTQGTVAQIGQISGVINEVNEIVSTIAAAVEEQSVTTREIAGNVTHAAQGMAEVTENVAQSSTVAAEIAKDIAEVNQAAVEISTSSAQVSDSAESLSRLAETLKVSADRCKV</sequence>
<gene>
    <name evidence="15" type="ORF">SAMN02746065_13220</name>
</gene>
<evidence type="ECO:0000256" key="10">
    <source>
        <dbReference type="PROSITE-ProRule" id="PRU00284"/>
    </source>
</evidence>
<dbReference type="SUPFAM" id="SSF103190">
    <property type="entry name" value="Sensory domain-like"/>
    <property type="match status" value="1"/>
</dbReference>
<evidence type="ECO:0000256" key="9">
    <source>
        <dbReference type="ARBA" id="ARBA00029447"/>
    </source>
</evidence>
<protein>
    <submittedName>
        <fullName evidence="15">Methyl-accepting chemotaxis protein</fullName>
    </submittedName>
</protein>
<dbReference type="PANTHER" id="PTHR32089:SF112">
    <property type="entry name" value="LYSOZYME-LIKE PROTEIN-RELATED"/>
    <property type="match status" value="1"/>
</dbReference>
<evidence type="ECO:0000259" key="13">
    <source>
        <dbReference type="PROSITE" id="PS50192"/>
    </source>
</evidence>
<dbReference type="Proteomes" id="UP000192418">
    <property type="component" value="Unassembled WGS sequence"/>
</dbReference>
<dbReference type="InterPro" id="IPR029151">
    <property type="entry name" value="Sensor-like_sf"/>
</dbReference>
<keyword evidence="4" id="KW-0997">Cell inner membrane</keyword>
<dbReference type="AlphaFoldDB" id="A0A1W2EJ79"/>
<dbReference type="InterPro" id="IPR033479">
    <property type="entry name" value="dCache_1"/>
</dbReference>
<evidence type="ECO:0000259" key="14">
    <source>
        <dbReference type="PROSITE" id="PS50885"/>
    </source>
</evidence>
<dbReference type="Gene3D" id="3.30.450.20">
    <property type="entry name" value="PAS domain"/>
    <property type="match status" value="1"/>
</dbReference>
<dbReference type="CDD" id="cd06225">
    <property type="entry name" value="HAMP"/>
    <property type="match status" value="1"/>
</dbReference>
<evidence type="ECO:0000256" key="5">
    <source>
        <dbReference type="ARBA" id="ARBA00022692"/>
    </source>
</evidence>
<name>A0A1W2EJ79_9BACT</name>
<feature type="domain" description="Methyl-accepting transducer" evidence="12">
    <location>
        <begin position="422"/>
        <end position="658"/>
    </location>
</feature>
<evidence type="ECO:0000256" key="3">
    <source>
        <dbReference type="ARBA" id="ARBA00022500"/>
    </source>
</evidence>
<feature type="domain" description="HAMP" evidence="14">
    <location>
        <begin position="351"/>
        <end position="403"/>
    </location>
</feature>
<dbReference type="OrthoDB" id="9816383at2"/>
<dbReference type="PROSITE" id="PS50192">
    <property type="entry name" value="T_SNARE"/>
    <property type="match status" value="1"/>
</dbReference>
<dbReference type="CDD" id="cd11386">
    <property type="entry name" value="MCP_signal"/>
    <property type="match status" value="1"/>
</dbReference>
<dbReference type="PANTHER" id="PTHR32089">
    <property type="entry name" value="METHYL-ACCEPTING CHEMOTAXIS PROTEIN MCPB"/>
    <property type="match status" value="1"/>
</dbReference>
<reference evidence="15 16" key="1">
    <citation type="submission" date="2017-04" db="EMBL/GenBank/DDBJ databases">
        <authorList>
            <person name="Afonso C.L."/>
            <person name="Miller P.J."/>
            <person name="Scott M.A."/>
            <person name="Spackman E."/>
            <person name="Goraichik I."/>
            <person name="Dimitrov K.M."/>
            <person name="Suarez D.L."/>
            <person name="Swayne D.E."/>
        </authorList>
    </citation>
    <scope>NUCLEOTIDE SEQUENCE [LARGE SCALE GENOMIC DNA]</scope>
    <source>
        <strain evidence="15 16">DSM 3385</strain>
    </source>
</reference>
<dbReference type="Gene3D" id="1.10.287.950">
    <property type="entry name" value="Methyl-accepting chemotaxis protein"/>
    <property type="match status" value="1"/>
</dbReference>
<dbReference type="GO" id="GO:0006935">
    <property type="term" value="P:chemotaxis"/>
    <property type="evidence" value="ECO:0007669"/>
    <property type="project" value="UniProtKB-KW"/>
</dbReference>
<feature type="transmembrane region" description="Helical" evidence="11">
    <location>
        <begin position="330"/>
        <end position="350"/>
    </location>
</feature>
<organism evidence="15 16">
    <name type="scientific">Desulfocicer vacuolatum DSM 3385</name>
    <dbReference type="NCBI Taxonomy" id="1121400"/>
    <lineage>
        <taxon>Bacteria</taxon>
        <taxon>Pseudomonadati</taxon>
        <taxon>Thermodesulfobacteriota</taxon>
        <taxon>Desulfobacteria</taxon>
        <taxon>Desulfobacterales</taxon>
        <taxon>Desulfobacteraceae</taxon>
        <taxon>Desulfocicer</taxon>
    </lineage>
</organism>
<dbReference type="PROSITE" id="PS50885">
    <property type="entry name" value="HAMP"/>
    <property type="match status" value="1"/>
</dbReference>
<dbReference type="RefSeq" id="WP_084071569.1">
    <property type="nucleotide sequence ID" value="NZ_FWXY01000032.1"/>
</dbReference>
<dbReference type="Pfam" id="PF02743">
    <property type="entry name" value="dCache_1"/>
    <property type="match status" value="1"/>
</dbReference>
<keyword evidence="16" id="KW-1185">Reference proteome</keyword>
<dbReference type="PROSITE" id="PS50111">
    <property type="entry name" value="CHEMOTAXIS_TRANSDUC_2"/>
    <property type="match status" value="1"/>
</dbReference>
<feature type="transmembrane region" description="Helical" evidence="11">
    <location>
        <begin position="12"/>
        <end position="30"/>
    </location>
</feature>
<evidence type="ECO:0000256" key="2">
    <source>
        <dbReference type="ARBA" id="ARBA00022475"/>
    </source>
</evidence>
<evidence type="ECO:0000256" key="6">
    <source>
        <dbReference type="ARBA" id="ARBA00022989"/>
    </source>
</evidence>
<dbReference type="SMART" id="SM00304">
    <property type="entry name" value="HAMP"/>
    <property type="match status" value="1"/>
</dbReference>
<dbReference type="EMBL" id="FWXY01000032">
    <property type="protein sequence ID" value="SMD09552.1"/>
    <property type="molecule type" value="Genomic_DNA"/>
</dbReference>
<dbReference type="InterPro" id="IPR003660">
    <property type="entry name" value="HAMP_dom"/>
</dbReference>
<dbReference type="GO" id="GO:0007165">
    <property type="term" value="P:signal transduction"/>
    <property type="evidence" value="ECO:0007669"/>
    <property type="project" value="UniProtKB-KW"/>
</dbReference>
<dbReference type="InterPro" id="IPR000727">
    <property type="entry name" value="T_SNARE_dom"/>
</dbReference>
<evidence type="ECO:0000256" key="8">
    <source>
        <dbReference type="ARBA" id="ARBA00023224"/>
    </source>
</evidence>
<comment type="subcellular location">
    <subcellularLocation>
        <location evidence="1">Cell inner membrane</location>
        <topology evidence="1">Multi-pass membrane protein</topology>
    </subcellularLocation>
</comment>
<dbReference type="Pfam" id="PF00015">
    <property type="entry name" value="MCPsignal"/>
    <property type="match status" value="1"/>
</dbReference>
<keyword evidence="2" id="KW-1003">Cell membrane</keyword>
<dbReference type="SUPFAM" id="SSF58104">
    <property type="entry name" value="Methyl-accepting chemotaxis protein (MCP) signaling domain"/>
    <property type="match status" value="1"/>
</dbReference>
<evidence type="ECO:0000256" key="11">
    <source>
        <dbReference type="SAM" id="Phobius"/>
    </source>
</evidence>
<dbReference type="Pfam" id="PF00672">
    <property type="entry name" value="HAMP"/>
    <property type="match status" value="1"/>
</dbReference>
<evidence type="ECO:0000256" key="7">
    <source>
        <dbReference type="ARBA" id="ARBA00023136"/>
    </source>
</evidence>
<dbReference type="STRING" id="1121400.SAMN02746065_13220"/>
<keyword evidence="7 11" id="KW-0472">Membrane</keyword>
<comment type="similarity">
    <text evidence="9">Belongs to the methyl-accepting chemotaxis (MCP) protein family.</text>
</comment>
<feature type="domain" description="T-SNARE coiled-coil homology" evidence="13">
    <location>
        <begin position="581"/>
        <end position="643"/>
    </location>
</feature>
<evidence type="ECO:0000256" key="1">
    <source>
        <dbReference type="ARBA" id="ARBA00004429"/>
    </source>
</evidence>
<keyword evidence="3" id="KW-0145">Chemotaxis</keyword>
<evidence type="ECO:0000313" key="15">
    <source>
        <dbReference type="EMBL" id="SMD09552.1"/>
    </source>
</evidence>
<keyword evidence="5 11" id="KW-0812">Transmembrane</keyword>
<keyword evidence="8 10" id="KW-0807">Transducer</keyword>
<dbReference type="InterPro" id="IPR004089">
    <property type="entry name" value="MCPsignal_dom"/>
</dbReference>
<evidence type="ECO:0000259" key="12">
    <source>
        <dbReference type="PROSITE" id="PS50111"/>
    </source>
</evidence>
<evidence type="ECO:0000313" key="16">
    <source>
        <dbReference type="Proteomes" id="UP000192418"/>
    </source>
</evidence>
<dbReference type="SMART" id="SM00283">
    <property type="entry name" value="MA"/>
    <property type="match status" value="1"/>
</dbReference>
<proteinExistence type="inferred from homology"/>